<comment type="caution">
    <text evidence="2">The sequence shown here is derived from an EMBL/GenBank/DDBJ whole genome shotgun (WGS) entry which is preliminary data.</text>
</comment>
<accession>F9PCB8</accession>
<dbReference type="PATRIC" id="fig|997830.4.peg.53"/>
<dbReference type="AlphaFoldDB" id="F9PCB8"/>
<gene>
    <name evidence="2" type="ORF">HMPREF1124_0562</name>
</gene>
<proteinExistence type="predicted"/>
<evidence type="ECO:0000256" key="1">
    <source>
        <dbReference type="SAM" id="MobiDB-lite"/>
    </source>
</evidence>
<name>F9PCB8_9STRE</name>
<evidence type="ECO:0000313" key="3">
    <source>
        <dbReference type="Proteomes" id="UP000003399"/>
    </source>
</evidence>
<reference evidence="2 3" key="1">
    <citation type="submission" date="2011-07" db="EMBL/GenBank/DDBJ databases">
        <authorList>
            <person name="Harkins D.M."/>
            <person name="Madupu R."/>
            <person name="Durkin A.S."/>
            <person name="Torralba M."/>
            <person name="Methe B."/>
            <person name="Sutton G.G."/>
            <person name="Nelson K.E."/>
        </authorList>
    </citation>
    <scope>NUCLEOTIDE SEQUENCE [LARGE SCALE GENOMIC DNA]</scope>
    <source>
        <strain evidence="2 3">X</strain>
    </source>
</reference>
<evidence type="ECO:0000313" key="2">
    <source>
        <dbReference type="EMBL" id="EGV15579.1"/>
    </source>
</evidence>
<dbReference type="Proteomes" id="UP000003399">
    <property type="component" value="Unassembled WGS sequence"/>
</dbReference>
<dbReference type="EMBL" id="AFUQ01000001">
    <property type="protein sequence ID" value="EGV15579.1"/>
    <property type="molecule type" value="Genomic_DNA"/>
</dbReference>
<sequence>MNKKTRQALIGLLIFLLLSAGSYYIKEMQASNATPQTQVNQKSQSLDTPSQKLAESVLTDSVKNK</sequence>
<organism evidence="2 3">
    <name type="scientific">Streptococcus infantis X</name>
    <dbReference type="NCBI Taxonomy" id="997830"/>
    <lineage>
        <taxon>Bacteria</taxon>
        <taxon>Bacillati</taxon>
        <taxon>Bacillota</taxon>
        <taxon>Bacilli</taxon>
        <taxon>Lactobacillales</taxon>
        <taxon>Streptococcaceae</taxon>
        <taxon>Streptococcus</taxon>
    </lineage>
</organism>
<protein>
    <submittedName>
        <fullName evidence="2">Conserved domain protein</fullName>
    </submittedName>
</protein>
<feature type="region of interest" description="Disordered" evidence="1">
    <location>
        <begin position="32"/>
        <end position="65"/>
    </location>
</feature>